<evidence type="ECO:0000256" key="1">
    <source>
        <dbReference type="ARBA" id="ARBA00005947"/>
    </source>
</evidence>
<dbReference type="Gene3D" id="3.40.800.20">
    <property type="entry name" value="Histone deacetylase domain"/>
    <property type="match status" value="1"/>
</dbReference>
<feature type="domain" description="Histone deacetylase" evidence="2">
    <location>
        <begin position="20"/>
        <end position="305"/>
    </location>
</feature>
<evidence type="ECO:0000313" key="3">
    <source>
        <dbReference type="EMBL" id="PHZ85847.1"/>
    </source>
</evidence>
<dbReference type="RefSeq" id="WP_099471432.1">
    <property type="nucleotide sequence ID" value="NZ_CP041025.1"/>
</dbReference>
<dbReference type="GO" id="GO:0040029">
    <property type="term" value="P:epigenetic regulation of gene expression"/>
    <property type="evidence" value="ECO:0007669"/>
    <property type="project" value="TreeGrafter"/>
</dbReference>
<dbReference type="InterPro" id="IPR023696">
    <property type="entry name" value="Ureohydrolase_dom_sf"/>
</dbReference>
<dbReference type="InterPro" id="IPR037138">
    <property type="entry name" value="His_deacetylse_dom_sf"/>
</dbReference>
<dbReference type="PANTHER" id="PTHR10625">
    <property type="entry name" value="HISTONE DEACETYLASE HDAC1-RELATED"/>
    <property type="match status" value="1"/>
</dbReference>
<dbReference type="CDD" id="cd11599">
    <property type="entry name" value="HDAC_classII_2"/>
    <property type="match status" value="1"/>
</dbReference>
<dbReference type="InterPro" id="IPR000286">
    <property type="entry name" value="HDACs"/>
</dbReference>
<reference evidence="3 4" key="1">
    <citation type="submission" date="2017-10" db="EMBL/GenBank/DDBJ databases">
        <title>Frigbacter circumglobatus gen. nov. sp. nov., isolated from sediment cultured in situ.</title>
        <authorList>
            <person name="Zhao Z."/>
        </authorList>
    </citation>
    <scope>NUCLEOTIDE SEQUENCE [LARGE SCALE GENOMIC DNA]</scope>
    <source>
        <strain evidence="3 4">ZYL</strain>
    </source>
</reference>
<proteinExistence type="inferred from homology"/>
<dbReference type="InParanoid" id="A0A2G4YU99"/>
<dbReference type="GO" id="GO:0004407">
    <property type="term" value="F:histone deacetylase activity"/>
    <property type="evidence" value="ECO:0007669"/>
    <property type="project" value="TreeGrafter"/>
</dbReference>
<evidence type="ECO:0000259" key="2">
    <source>
        <dbReference type="Pfam" id="PF00850"/>
    </source>
</evidence>
<name>A0A2G4YU99_9PROT</name>
<accession>A0A2G4YU99</accession>
<comment type="caution">
    <text evidence="3">The sequence shown here is derived from an EMBL/GenBank/DDBJ whole genome shotgun (WGS) entry which is preliminary data.</text>
</comment>
<dbReference type="SUPFAM" id="SSF52768">
    <property type="entry name" value="Arginase/deacetylase"/>
    <property type="match status" value="1"/>
</dbReference>
<dbReference type="EMBL" id="PDEM01000009">
    <property type="protein sequence ID" value="PHZ85847.1"/>
    <property type="molecule type" value="Genomic_DNA"/>
</dbReference>
<gene>
    <name evidence="3" type="ORF">CRD36_03985</name>
</gene>
<organism evidence="3 4">
    <name type="scientific">Paremcibacter congregatus</name>
    <dbReference type="NCBI Taxonomy" id="2043170"/>
    <lineage>
        <taxon>Bacteria</taxon>
        <taxon>Pseudomonadati</taxon>
        <taxon>Pseudomonadota</taxon>
        <taxon>Alphaproteobacteria</taxon>
        <taxon>Emcibacterales</taxon>
        <taxon>Emcibacteraceae</taxon>
        <taxon>Paremcibacter</taxon>
    </lineage>
</organism>
<dbReference type="Proteomes" id="UP000229730">
    <property type="component" value="Unassembled WGS sequence"/>
</dbReference>
<evidence type="ECO:0000313" key="4">
    <source>
        <dbReference type="Proteomes" id="UP000229730"/>
    </source>
</evidence>
<dbReference type="InterPro" id="IPR023801">
    <property type="entry name" value="His_deacetylse_dom"/>
</dbReference>
<dbReference type="OrthoDB" id="9808367at2"/>
<sequence length="307" mass="33674">MTTGLFYHKDCEDHITPENHPETRTRLSVIMDRLDQADFKALHRFEVRPGDLDLLRLVHTDAHIANVLDHIPTNGYFKLDNDTCVSPGSGIAALKAVGATCQAIDAVMAGDITNGFCAVRPPGHHAEPDQAMGFCLFNNIAIGALHARTMHFRHRVAIIDFDVHHGNGSQTVAMQNKGLFYGSSHQSPLYPGTGHLQDHGEGVIINAPLAAGSGSRAFRHCYEERILPELRRFDPDFILVSAGFDAHKDDPLADLNLTEDDFSWVTRELKQVAEDHCQGRLVSCLEGGYNLNVLGESVAAHVSALMP</sequence>
<comment type="similarity">
    <text evidence="1">Belongs to the histone deacetylase family.</text>
</comment>
<dbReference type="PANTHER" id="PTHR10625:SF10">
    <property type="entry name" value="HISTONE DEACETYLASE HDAC1"/>
    <property type="match status" value="1"/>
</dbReference>
<protein>
    <submittedName>
        <fullName evidence="3">Acetoin utilization protein</fullName>
    </submittedName>
</protein>
<dbReference type="Pfam" id="PF00850">
    <property type="entry name" value="Hist_deacetyl"/>
    <property type="match status" value="1"/>
</dbReference>
<dbReference type="AlphaFoldDB" id="A0A2G4YU99"/>
<dbReference type="PRINTS" id="PR01270">
    <property type="entry name" value="HDASUPER"/>
</dbReference>
<keyword evidence="4" id="KW-1185">Reference proteome</keyword>